<feature type="region of interest" description="Disordered" evidence="1">
    <location>
        <begin position="353"/>
        <end position="372"/>
    </location>
</feature>
<comment type="caution">
    <text evidence="2">The sequence shown here is derived from an EMBL/GenBank/DDBJ whole genome shotgun (WGS) entry which is preliminary data.</text>
</comment>
<feature type="region of interest" description="Disordered" evidence="1">
    <location>
        <begin position="66"/>
        <end position="95"/>
    </location>
</feature>
<accession>A0AAD9JSB1</accession>
<evidence type="ECO:0000313" key="3">
    <source>
        <dbReference type="Proteomes" id="UP001208570"/>
    </source>
</evidence>
<evidence type="ECO:0000256" key="1">
    <source>
        <dbReference type="SAM" id="MobiDB-lite"/>
    </source>
</evidence>
<sequence length="397" mass="44461">MEWYRYSPVLHGYGESSQFPSTSDLTSSDSCLATVSIGGSANNQTVIDLVNRIVSVIDTTLIGATSKRTSSSDDTCLLSNPTSADTSDGRDGFHKTSSIRPKSFLREEMDEFDRIFSELLKFSPQKRISKYLTTVDDEVEEIGGNKTDLTKECVHCADTNVNMECAQCKGVFGARSFDRSASCDDKCHSSLPVRGDDDDCCKCPPCRCEPSVMGGQSHVSGLIKEDHCAENASAAIERDRNQKLEARHKSLWDENDRLFFQLLDDLDNLTGDTASARRRKKAREMFSNWLFSEDPRSPDHPVKKYKDAFRDMARSQSFEAPECKAALFSKWRPRSFEYLSELVALDCAGVNTDRRNGERLSRNHTETSLSGEHSQVWEPSKDIAQSDAQYEVLMKVG</sequence>
<evidence type="ECO:0000313" key="2">
    <source>
        <dbReference type="EMBL" id="KAK2158042.1"/>
    </source>
</evidence>
<keyword evidence="3" id="KW-1185">Reference proteome</keyword>
<name>A0AAD9JSB1_9ANNE</name>
<feature type="compositionally biased region" description="Polar residues" evidence="1">
    <location>
        <begin position="66"/>
        <end position="86"/>
    </location>
</feature>
<reference evidence="2" key="1">
    <citation type="journal article" date="2023" name="Mol. Biol. Evol.">
        <title>Third-Generation Sequencing Reveals the Adaptive Role of the Epigenome in Three Deep-Sea Polychaetes.</title>
        <authorList>
            <person name="Perez M."/>
            <person name="Aroh O."/>
            <person name="Sun Y."/>
            <person name="Lan Y."/>
            <person name="Juniper S.K."/>
            <person name="Young C.R."/>
            <person name="Angers B."/>
            <person name="Qian P.Y."/>
        </authorList>
    </citation>
    <scope>NUCLEOTIDE SEQUENCE</scope>
    <source>
        <strain evidence="2">P08H-3</strain>
    </source>
</reference>
<dbReference type="EMBL" id="JAODUP010000178">
    <property type="protein sequence ID" value="KAK2158042.1"/>
    <property type="molecule type" value="Genomic_DNA"/>
</dbReference>
<dbReference type="Proteomes" id="UP001208570">
    <property type="component" value="Unassembled WGS sequence"/>
</dbReference>
<dbReference type="AlphaFoldDB" id="A0AAD9JSB1"/>
<feature type="compositionally biased region" description="Basic and acidic residues" evidence="1">
    <location>
        <begin position="353"/>
        <end position="365"/>
    </location>
</feature>
<organism evidence="2 3">
    <name type="scientific">Paralvinella palmiformis</name>
    <dbReference type="NCBI Taxonomy" id="53620"/>
    <lineage>
        <taxon>Eukaryota</taxon>
        <taxon>Metazoa</taxon>
        <taxon>Spiralia</taxon>
        <taxon>Lophotrochozoa</taxon>
        <taxon>Annelida</taxon>
        <taxon>Polychaeta</taxon>
        <taxon>Sedentaria</taxon>
        <taxon>Canalipalpata</taxon>
        <taxon>Terebellida</taxon>
        <taxon>Terebelliformia</taxon>
        <taxon>Alvinellidae</taxon>
        <taxon>Paralvinella</taxon>
    </lineage>
</organism>
<proteinExistence type="predicted"/>
<gene>
    <name evidence="2" type="ORF">LSH36_178g03034</name>
</gene>
<protein>
    <submittedName>
        <fullName evidence="2">Uncharacterized protein</fullName>
    </submittedName>
</protein>